<feature type="region of interest" description="Disordered" evidence="1">
    <location>
        <begin position="1"/>
        <end position="33"/>
    </location>
</feature>
<feature type="transmembrane region" description="Helical" evidence="2">
    <location>
        <begin position="45"/>
        <end position="64"/>
    </location>
</feature>
<comment type="caution">
    <text evidence="3">The sequence shown here is derived from an EMBL/GenBank/DDBJ whole genome shotgun (WGS) entry which is preliminary data.</text>
</comment>
<keyword evidence="2" id="KW-0472">Membrane</keyword>
<evidence type="ECO:0008006" key="5">
    <source>
        <dbReference type="Google" id="ProtNLM"/>
    </source>
</evidence>
<evidence type="ECO:0000256" key="1">
    <source>
        <dbReference type="SAM" id="MobiDB-lite"/>
    </source>
</evidence>
<dbReference type="OrthoDB" id="3214303at2"/>
<dbReference type="AlphaFoldDB" id="A0A421BC14"/>
<proteinExistence type="predicted"/>
<sequence length="235" mass="23415">MATVTSRSAADERSGPRGWSSTKRAGRAATGSRVNGAVQRRRAPYLLLGVLLVVVCAGAGVYVATQAGNRVTVLALARAVTVGQVLAGQDLRQVSISVDSGLDVVTAAESTAVVGTTMAYPAPAGTLLSRGLLGAALVPDAGSAITAVGLKDGQFPPSLTPGTHVLVLISPPASTATSTASVAPPRTVRAVVTDVQARQSEQTTVVSLELPEASARELAGASAAQVSVVAVGGGR</sequence>
<organism evidence="3 4">
    <name type="scientific">Actinokineospora cianjurensis</name>
    <dbReference type="NCBI Taxonomy" id="585224"/>
    <lineage>
        <taxon>Bacteria</taxon>
        <taxon>Bacillati</taxon>
        <taxon>Actinomycetota</taxon>
        <taxon>Actinomycetes</taxon>
        <taxon>Pseudonocardiales</taxon>
        <taxon>Pseudonocardiaceae</taxon>
        <taxon>Actinokineospora</taxon>
    </lineage>
</organism>
<reference evidence="3 4" key="1">
    <citation type="submission" date="2018-10" db="EMBL/GenBank/DDBJ databases">
        <title>Genomic Encyclopedia of Archaeal and Bacterial Type Strains, Phase II (KMG-II): from individual species to whole genera.</title>
        <authorList>
            <person name="Goeker M."/>
        </authorList>
    </citation>
    <scope>NUCLEOTIDE SEQUENCE [LARGE SCALE GENOMIC DNA]</scope>
    <source>
        <strain evidence="3 4">DSM 45657</strain>
    </source>
</reference>
<protein>
    <recommendedName>
        <fullName evidence="5">SAF domain-containing protein</fullName>
    </recommendedName>
</protein>
<name>A0A421BC14_9PSEU</name>
<dbReference type="RefSeq" id="WP_147459960.1">
    <property type="nucleotide sequence ID" value="NZ_RCDD01000001.1"/>
</dbReference>
<keyword evidence="2" id="KW-1133">Transmembrane helix</keyword>
<accession>A0A421BC14</accession>
<keyword evidence="2" id="KW-0812">Transmembrane</keyword>
<keyword evidence="4" id="KW-1185">Reference proteome</keyword>
<evidence type="ECO:0000313" key="4">
    <source>
        <dbReference type="Proteomes" id="UP000282454"/>
    </source>
</evidence>
<gene>
    <name evidence="3" type="ORF">CLV68_2457</name>
</gene>
<evidence type="ECO:0000313" key="3">
    <source>
        <dbReference type="EMBL" id="RLK61912.1"/>
    </source>
</evidence>
<evidence type="ECO:0000256" key="2">
    <source>
        <dbReference type="SAM" id="Phobius"/>
    </source>
</evidence>
<dbReference type="EMBL" id="RCDD01000001">
    <property type="protein sequence ID" value="RLK61912.1"/>
    <property type="molecule type" value="Genomic_DNA"/>
</dbReference>
<dbReference type="Proteomes" id="UP000282454">
    <property type="component" value="Unassembled WGS sequence"/>
</dbReference>